<dbReference type="Proteomes" id="UP001150238">
    <property type="component" value="Unassembled WGS sequence"/>
</dbReference>
<dbReference type="InterPro" id="IPR045010">
    <property type="entry name" value="MDR_fam"/>
</dbReference>
<dbReference type="PANTHER" id="PTHR43205:SF7">
    <property type="entry name" value="PROSTAGLANDIN REDUCTASE 1"/>
    <property type="match status" value="1"/>
</dbReference>
<dbReference type="AlphaFoldDB" id="A0A9W9B0E5"/>
<dbReference type="PANTHER" id="PTHR43205">
    <property type="entry name" value="PROSTAGLANDIN REDUCTASE"/>
    <property type="match status" value="1"/>
</dbReference>
<accession>A0A9W9B0E5</accession>
<organism evidence="1 2">
    <name type="scientific">Lentinula lateritia</name>
    <dbReference type="NCBI Taxonomy" id="40482"/>
    <lineage>
        <taxon>Eukaryota</taxon>
        <taxon>Fungi</taxon>
        <taxon>Dikarya</taxon>
        <taxon>Basidiomycota</taxon>
        <taxon>Agaricomycotina</taxon>
        <taxon>Agaricomycetes</taxon>
        <taxon>Agaricomycetidae</taxon>
        <taxon>Agaricales</taxon>
        <taxon>Marasmiineae</taxon>
        <taxon>Omphalotaceae</taxon>
        <taxon>Lentinula</taxon>
    </lineage>
</organism>
<gene>
    <name evidence="1" type="ORF">C8J55DRAFT_545909</name>
</gene>
<evidence type="ECO:0000313" key="2">
    <source>
        <dbReference type="Proteomes" id="UP001150238"/>
    </source>
</evidence>
<comment type="caution">
    <text evidence="1">The sequence shown here is derived from an EMBL/GenBank/DDBJ whole genome shotgun (WGS) entry which is preliminary data.</text>
</comment>
<sequence length="259" mass="28522">MSLIKRLQRASGHCRLPALPRLFAEYTTPKDISLLKVIARPEPSLPYSVYVGAVGMPGQTSYYGWKEYAKATAGDVVFISTAAGTVGSILVQLAMQDGLEVIAFAGSDEKLGRAQSIYTGITSGGSTLEAAIANTVPGTKIIICGFISQYNDEEDQGIKEFEHQGFRVDVFYERYKQELYQVIPKKLASGEIEYTEDITRGLEKGGEAILEVQKGMNAAKKIIVVADDWRIEAISRIVKSPRNALSLMEKLYFPSRLRV</sequence>
<dbReference type="Gene3D" id="3.40.50.720">
    <property type="entry name" value="NAD(P)-binding Rossmann-like Domain"/>
    <property type="match status" value="2"/>
</dbReference>
<reference evidence="1" key="1">
    <citation type="submission" date="2022-08" db="EMBL/GenBank/DDBJ databases">
        <authorList>
            <consortium name="DOE Joint Genome Institute"/>
            <person name="Min B."/>
            <person name="Riley R."/>
            <person name="Sierra-Patev S."/>
            <person name="Naranjo-Ortiz M."/>
            <person name="Looney B."/>
            <person name="Konkel Z."/>
            <person name="Slot J.C."/>
            <person name="Sakamoto Y."/>
            <person name="Steenwyk J.L."/>
            <person name="Rokas A."/>
            <person name="Carro J."/>
            <person name="Camarero S."/>
            <person name="Ferreira P."/>
            <person name="Molpeceres G."/>
            <person name="Ruiz-Duenas F.J."/>
            <person name="Serrano A."/>
            <person name="Henrissat B."/>
            <person name="Drula E."/>
            <person name="Hughes K.W."/>
            <person name="Mata J.L."/>
            <person name="Ishikawa N.K."/>
            <person name="Vargas-Isla R."/>
            <person name="Ushijima S."/>
            <person name="Smith C.A."/>
            <person name="Ahrendt S."/>
            <person name="Andreopoulos W."/>
            <person name="He G."/>
            <person name="Labutti K."/>
            <person name="Lipzen A."/>
            <person name="Ng V."/>
            <person name="Sandor L."/>
            <person name="Barry K."/>
            <person name="Martinez A.T."/>
            <person name="Xiao Y."/>
            <person name="Gibbons J.G."/>
            <person name="Terashima K."/>
            <person name="Hibbett D.S."/>
            <person name="Grigoriev I.V."/>
        </authorList>
    </citation>
    <scope>NUCLEOTIDE SEQUENCE</scope>
    <source>
        <strain evidence="1">Sp2 HRB7682 ss15</strain>
    </source>
</reference>
<dbReference type="GO" id="GO:0016628">
    <property type="term" value="F:oxidoreductase activity, acting on the CH-CH group of donors, NAD or NADP as acceptor"/>
    <property type="evidence" value="ECO:0007669"/>
    <property type="project" value="InterPro"/>
</dbReference>
<dbReference type="Gene3D" id="3.90.180.10">
    <property type="entry name" value="Medium-chain alcohol dehydrogenases, catalytic domain"/>
    <property type="match status" value="2"/>
</dbReference>
<dbReference type="InterPro" id="IPR036291">
    <property type="entry name" value="NAD(P)-bd_dom_sf"/>
</dbReference>
<dbReference type="EMBL" id="JANVFS010000002">
    <property type="protein sequence ID" value="KAJ4494987.1"/>
    <property type="molecule type" value="Genomic_DNA"/>
</dbReference>
<proteinExistence type="predicted"/>
<evidence type="ECO:0000313" key="1">
    <source>
        <dbReference type="EMBL" id="KAJ4494987.1"/>
    </source>
</evidence>
<protein>
    <recommendedName>
        <fullName evidence="3">NAD(P)-binding protein</fullName>
    </recommendedName>
</protein>
<dbReference type="SUPFAM" id="SSF51735">
    <property type="entry name" value="NAD(P)-binding Rossmann-fold domains"/>
    <property type="match status" value="1"/>
</dbReference>
<evidence type="ECO:0008006" key="3">
    <source>
        <dbReference type="Google" id="ProtNLM"/>
    </source>
</evidence>
<reference evidence="1" key="2">
    <citation type="journal article" date="2023" name="Proc. Natl. Acad. Sci. U.S.A.">
        <title>A global phylogenomic analysis of the shiitake genus Lentinula.</title>
        <authorList>
            <person name="Sierra-Patev S."/>
            <person name="Min B."/>
            <person name="Naranjo-Ortiz M."/>
            <person name="Looney B."/>
            <person name="Konkel Z."/>
            <person name="Slot J.C."/>
            <person name="Sakamoto Y."/>
            <person name="Steenwyk J.L."/>
            <person name="Rokas A."/>
            <person name="Carro J."/>
            <person name="Camarero S."/>
            <person name="Ferreira P."/>
            <person name="Molpeceres G."/>
            <person name="Ruiz-Duenas F.J."/>
            <person name="Serrano A."/>
            <person name="Henrissat B."/>
            <person name="Drula E."/>
            <person name="Hughes K.W."/>
            <person name="Mata J.L."/>
            <person name="Ishikawa N.K."/>
            <person name="Vargas-Isla R."/>
            <person name="Ushijima S."/>
            <person name="Smith C.A."/>
            <person name="Donoghue J."/>
            <person name="Ahrendt S."/>
            <person name="Andreopoulos W."/>
            <person name="He G."/>
            <person name="LaButti K."/>
            <person name="Lipzen A."/>
            <person name="Ng V."/>
            <person name="Riley R."/>
            <person name="Sandor L."/>
            <person name="Barry K."/>
            <person name="Martinez A.T."/>
            <person name="Xiao Y."/>
            <person name="Gibbons J.G."/>
            <person name="Terashima K."/>
            <person name="Grigoriev I.V."/>
            <person name="Hibbett D."/>
        </authorList>
    </citation>
    <scope>NUCLEOTIDE SEQUENCE</scope>
    <source>
        <strain evidence="1">Sp2 HRB7682 ss15</strain>
    </source>
</reference>
<name>A0A9W9B0E5_9AGAR</name>